<dbReference type="AlphaFoldDB" id="A0A0G2E434"/>
<evidence type="ECO:0000313" key="4">
    <source>
        <dbReference type="Proteomes" id="UP000053317"/>
    </source>
</evidence>
<evidence type="ECO:0000313" key="3">
    <source>
        <dbReference type="EMBL" id="KKY17479.1"/>
    </source>
</evidence>
<feature type="compositionally biased region" description="Acidic residues" evidence="1">
    <location>
        <begin position="203"/>
        <end position="219"/>
    </location>
</feature>
<evidence type="ECO:0000259" key="2">
    <source>
        <dbReference type="Pfam" id="PF13324"/>
    </source>
</evidence>
<dbReference type="OrthoDB" id="4088536at2759"/>
<feature type="region of interest" description="Disordered" evidence="1">
    <location>
        <begin position="190"/>
        <end position="221"/>
    </location>
</feature>
<proteinExistence type="predicted"/>
<dbReference type="InterPro" id="IPR049317">
    <property type="entry name" value="GCIP-like_N"/>
</dbReference>
<dbReference type="InterPro" id="IPR026907">
    <property type="entry name" value="GCIP-like"/>
</dbReference>
<comment type="caution">
    <text evidence="3">The sequence shown here is derived from an EMBL/GenBank/DDBJ whole genome shotgun (WGS) entry which is preliminary data.</text>
</comment>
<dbReference type="Pfam" id="PF13324">
    <property type="entry name" value="GCIP_N"/>
    <property type="match status" value="1"/>
</dbReference>
<dbReference type="Gene3D" id="1.20.1410.10">
    <property type="entry name" value="I/LWEQ domain"/>
    <property type="match status" value="1"/>
</dbReference>
<dbReference type="EMBL" id="LCWF01000145">
    <property type="protein sequence ID" value="KKY17479.1"/>
    <property type="molecule type" value="Genomic_DNA"/>
</dbReference>
<dbReference type="GO" id="GO:0005634">
    <property type="term" value="C:nucleus"/>
    <property type="evidence" value="ECO:0007669"/>
    <property type="project" value="TreeGrafter"/>
</dbReference>
<dbReference type="PANTHER" id="PTHR15492">
    <property type="entry name" value="CYCLIN D1-BINDING PROTEIN 1"/>
    <property type="match status" value="1"/>
</dbReference>
<sequence length="349" mass="38056">MSTPPLNVLLSTTLELIERFSTTLQSPSNEAVQPASPSPLPLLSASASALKAQTTKLSLLAINTPFTPSAIGNVLAAVNESVLPSLVTGTLLTVPDKFAKSVSSEASTLSKATLRDFKFLVEAVDTRSRLQGDIPDDEKKSITEAVGRIWDGCDNLIALGNGGIAGLLVKKALQYQALIQDAINELEEWEPERKDDDLFSDAGSDDEQDADGDLDEEEAAELKAQKEQSLKVFRRVPQSIHVIIRSRLQKRFPPEPTTKQIQNLDRLVSSLETASEAIDEAAGALYEHDVFLAKTYTDKVKARTIDAVDCVLDPWDECSTAEIIETKDDKYIKRARDWIQTAGSEAKSS</sequence>
<dbReference type="Proteomes" id="UP000053317">
    <property type="component" value="Unassembled WGS sequence"/>
</dbReference>
<evidence type="ECO:0000256" key="1">
    <source>
        <dbReference type="SAM" id="MobiDB-lite"/>
    </source>
</evidence>
<gene>
    <name evidence="3" type="ORF">UCRPC4_g05540</name>
</gene>
<name>A0A0G2E434_PHACM</name>
<reference evidence="3 4" key="2">
    <citation type="submission" date="2015-05" db="EMBL/GenBank/DDBJ databases">
        <authorList>
            <person name="Morales-Cruz A."/>
            <person name="Amrine K.C."/>
            <person name="Cantu D."/>
        </authorList>
    </citation>
    <scope>NUCLEOTIDE SEQUENCE [LARGE SCALE GENOMIC DNA]</scope>
    <source>
        <strain evidence="3">UCRPC4</strain>
    </source>
</reference>
<keyword evidence="4" id="KW-1185">Reference proteome</keyword>
<dbReference type="PANTHER" id="PTHR15492:SF1">
    <property type="entry name" value="CYCLIN-D1-BINDING PROTEIN 1"/>
    <property type="match status" value="1"/>
</dbReference>
<organism evidence="3 4">
    <name type="scientific">Phaeomoniella chlamydospora</name>
    <name type="common">Phaeoacremonium chlamydosporum</name>
    <dbReference type="NCBI Taxonomy" id="158046"/>
    <lineage>
        <taxon>Eukaryota</taxon>
        <taxon>Fungi</taxon>
        <taxon>Dikarya</taxon>
        <taxon>Ascomycota</taxon>
        <taxon>Pezizomycotina</taxon>
        <taxon>Eurotiomycetes</taxon>
        <taxon>Chaetothyriomycetidae</taxon>
        <taxon>Phaeomoniellales</taxon>
        <taxon>Phaeomoniellaceae</taxon>
        <taxon>Phaeomoniella</taxon>
    </lineage>
</organism>
<accession>A0A0G2E434</accession>
<feature type="domain" description="Cyclin-D1-binding protein 1-like N-terminal" evidence="2">
    <location>
        <begin position="44"/>
        <end position="191"/>
    </location>
</feature>
<protein>
    <recommendedName>
        <fullName evidence="2">Cyclin-D1-binding protein 1-like N-terminal domain-containing protein</fullName>
    </recommendedName>
</protein>
<reference evidence="3 4" key="1">
    <citation type="submission" date="2015-05" db="EMBL/GenBank/DDBJ databases">
        <title>Distinctive expansion of gene families associated with plant cell wall degradation and secondary metabolism in the genomes of grapevine trunk pathogens.</title>
        <authorList>
            <person name="Lawrence D.P."/>
            <person name="Travadon R."/>
            <person name="Rolshausen P.E."/>
            <person name="Baumgartner K."/>
        </authorList>
    </citation>
    <scope>NUCLEOTIDE SEQUENCE [LARGE SCALE GENOMIC DNA]</scope>
    <source>
        <strain evidence="3">UCRPC4</strain>
    </source>
</reference>